<accession>A0A098R420</accession>
<proteinExistence type="predicted"/>
<evidence type="ECO:0000313" key="3">
    <source>
        <dbReference type="Proteomes" id="UP000029692"/>
    </source>
</evidence>
<dbReference type="AlphaFoldDB" id="A0A098R420"/>
<dbReference type="STRING" id="1480694.DC28_03340"/>
<gene>
    <name evidence="2" type="ORF">DC28_03340</name>
</gene>
<dbReference type="EMBL" id="JNUP01000024">
    <property type="protein sequence ID" value="KGE73492.1"/>
    <property type="molecule type" value="Genomic_DNA"/>
</dbReference>
<evidence type="ECO:0000313" key="2">
    <source>
        <dbReference type="EMBL" id="KGE73492.1"/>
    </source>
</evidence>
<dbReference type="SUPFAM" id="SSF52540">
    <property type="entry name" value="P-loop containing nucleoside triphosphate hydrolases"/>
    <property type="match status" value="1"/>
</dbReference>
<evidence type="ECO:0000259" key="1">
    <source>
        <dbReference type="SMART" id="SM00382"/>
    </source>
</evidence>
<dbReference type="InterPro" id="IPR003593">
    <property type="entry name" value="AAA+_ATPase"/>
</dbReference>
<feature type="domain" description="AAA+ ATPase" evidence="1">
    <location>
        <begin position="39"/>
        <end position="166"/>
    </location>
</feature>
<dbReference type="Gene3D" id="3.40.50.300">
    <property type="entry name" value="P-loop containing nucleotide triphosphate hydrolases"/>
    <property type="match status" value="1"/>
</dbReference>
<dbReference type="SMART" id="SM00382">
    <property type="entry name" value="AAA"/>
    <property type="match status" value="1"/>
</dbReference>
<dbReference type="PANTHER" id="PTHR33295">
    <property type="entry name" value="ATPASE"/>
    <property type="match status" value="1"/>
</dbReference>
<dbReference type="PANTHER" id="PTHR33295:SF18">
    <property type="entry name" value="AAA+ ATPASE DOMAIN-CONTAINING PROTEIN"/>
    <property type="match status" value="1"/>
</dbReference>
<dbReference type="Proteomes" id="UP000029692">
    <property type="component" value="Unassembled WGS sequence"/>
</dbReference>
<sequence length="392" mass="46453">MHMKDILYQYNPWWEEDFALKDIFPREKYINLLTENLGNDNVLFLTGLRRVGKTTLMKILIKKLIDAGIESKFILYVSVDDYLLKNKNLLEIIEEYKKIHRLTFDHKLYVFFDEITYQKDYFHQLKTLYDKYSIKIVATSSSSSLLKDKKAFLTGRSITIEVKPLDFPEYMVFKDINLKKRDSALEEEYFKDYIRDGGLPENVLNPNREYLMNLVDDIIQKDITAFHGIKNHQIMRDYFTLLMERGGKQLSINKIANILHISPDTSRRYLYYFEETFLIHLLPRWGKTNEKILSSKKIYACDLGIKYLFTGDRDLRSYFENYIYLQLRNKKEVFYLYEDGNEIDFITSDTILIEAKYNAEISGKQKALFDRMNAKKKLVINSVDGLKLLAGL</sequence>
<comment type="caution">
    <text evidence="2">The sequence shown here is derived from an EMBL/GenBank/DDBJ whole genome shotgun (WGS) entry which is preliminary data.</text>
</comment>
<dbReference type="Pfam" id="PF13173">
    <property type="entry name" value="AAA_14"/>
    <property type="match status" value="1"/>
</dbReference>
<dbReference type="InterPro" id="IPR025420">
    <property type="entry name" value="DUF4143"/>
</dbReference>
<name>A0A098R420_9SPIO</name>
<keyword evidence="3" id="KW-1185">Reference proteome</keyword>
<reference evidence="2 3" key="1">
    <citation type="submission" date="2014-05" db="EMBL/GenBank/DDBJ databases">
        <title>De novo Genome Sequence of Spirocheata sp.</title>
        <authorList>
            <person name="Shivani Y."/>
            <person name="Subhash Y."/>
            <person name="Tushar L."/>
            <person name="Sasikala C."/>
            <person name="Ramana C.V."/>
        </authorList>
    </citation>
    <scope>NUCLEOTIDE SEQUENCE [LARGE SCALE GENOMIC DNA]</scope>
    <source>
        <strain evidence="2 3">JC230</strain>
    </source>
</reference>
<organism evidence="2 3">
    <name type="scientific">Spirochaeta lutea</name>
    <dbReference type="NCBI Taxonomy" id="1480694"/>
    <lineage>
        <taxon>Bacteria</taxon>
        <taxon>Pseudomonadati</taxon>
        <taxon>Spirochaetota</taxon>
        <taxon>Spirochaetia</taxon>
        <taxon>Spirochaetales</taxon>
        <taxon>Spirochaetaceae</taxon>
        <taxon>Spirochaeta</taxon>
    </lineage>
</organism>
<dbReference type="eggNOG" id="COG1373">
    <property type="taxonomic scope" value="Bacteria"/>
</dbReference>
<dbReference type="OrthoDB" id="9801684at2"/>
<dbReference type="InterPro" id="IPR027417">
    <property type="entry name" value="P-loop_NTPase"/>
</dbReference>
<protein>
    <submittedName>
        <fullName evidence="2">ATPase AAA</fullName>
    </submittedName>
</protein>
<dbReference type="Pfam" id="PF13635">
    <property type="entry name" value="DUF4143"/>
    <property type="match status" value="1"/>
</dbReference>
<dbReference type="InterPro" id="IPR041682">
    <property type="entry name" value="AAA_14"/>
</dbReference>